<dbReference type="Proteomes" id="UP000241769">
    <property type="component" value="Unassembled WGS sequence"/>
</dbReference>
<dbReference type="PROSITE" id="PS50023">
    <property type="entry name" value="LIM_DOMAIN_2"/>
    <property type="match status" value="4"/>
</dbReference>
<dbReference type="GO" id="GO:0031941">
    <property type="term" value="C:filamentous actin"/>
    <property type="evidence" value="ECO:0007669"/>
    <property type="project" value="TreeGrafter"/>
</dbReference>
<gene>
    <name evidence="7" type="ORF">PROFUN_12321</name>
</gene>
<dbReference type="InterPro" id="IPR050604">
    <property type="entry name" value="PDZ-LIM_domain"/>
</dbReference>
<accession>A0A2P6N7V7</accession>
<dbReference type="GO" id="GO:0003779">
    <property type="term" value="F:actin binding"/>
    <property type="evidence" value="ECO:0007669"/>
    <property type="project" value="TreeGrafter"/>
</dbReference>
<dbReference type="CDD" id="cd09339">
    <property type="entry name" value="LIM4_Paxillin_like"/>
    <property type="match status" value="1"/>
</dbReference>
<evidence type="ECO:0000256" key="4">
    <source>
        <dbReference type="PROSITE-ProRule" id="PRU00125"/>
    </source>
</evidence>
<feature type="compositionally biased region" description="Low complexity" evidence="5">
    <location>
        <begin position="68"/>
        <end position="79"/>
    </location>
</feature>
<dbReference type="GO" id="GO:0046872">
    <property type="term" value="F:metal ion binding"/>
    <property type="evidence" value="ECO:0007669"/>
    <property type="project" value="UniProtKB-KW"/>
</dbReference>
<keyword evidence="1 4" id="KW-0479">Metal-binding</keyword>
<protein>
    <recommendedName>
        <fullName evidence="6">LIM zinc-binding domain-containing protein</fullName>
    </recommendedName>
</protein>
<feature type="compositionally biased region" description="Polar residues" evidence="5">
    <location>
        <begin position="220"/>
        <end position="230"/>
    </location>
</feature>
<evidence type="ECO:0000313" key="7">
    <source>
        <dbReference type="EMBL" id="PRP80034.1"/>
    </source>
</evidence>
<dbReference type="FunFam" id="2.10.110.10:FF:000009">
    <property type="entry name" value="Paxillin isoform 1"/>
    <property type="match status" value="4"/>
</dbReference>
<dbReference type="OrthoDB" id="15567at2759"/>
<dbReference type="PROSITE" id="PS00478">
    <property type="entry name" value="LIM_DOMAIN_1"/>
    <property type="match status" value="1"/>
</dbReference>
<dbReference type="PANTHER" id="PTHR24214">
    <property type="entry name" value="PDZ AND LIM DOMAIN PROTEIN ZASP"/>
    <property type="match status" value="1"/>
</dbReference>
<dbReference type="InterPro" id="IPR001781">
    <property type="entry name" value="Znf_LIM"/>
</dbReference>
<dbReference type="InParanoid" id="A0A2P6N7V7"/>
<feature type="region of interest" description="Disordered" evidence="5">
    <location>
        <begin position="186"/>
        <end position="242"/>
    </location>
</feature>
<sequence length="514" mass="55360">MDDLDSLLSDLGRRRGTQDESTSARKARPPTSRVDLNELASLMEVLAAPTPQQAEAKPAPVASPPVVPAAAQASARASSNTTVDDLDALMESLSAASNAQARAPTRPGTTVSKQIGSSMAAFSEPVSEPGSSYNSLRSPGDHSRPVSSVYTSPPQVRNSIAGTDQAYTGYQAPPVYNASPAYNGSPAYNPNPSRPVSTMYGSELPPPPAYNAPPSYTGYRDSTNLSMSNNLPPPVVPGVRKPDELDTLLNNLNSQMDNIAAVQSTMPTPDIGGGGAGKATCKTCQQPIYGEIIQALRSSYHPEHFACGQCRSPIGTGLFFEYNNAATCERCYKELCCPKCAHCDKPITDRCVTAIGKKWHSDHFICTQCLRPFENGVFFERDGRPYCEADFYNVFAPKCAGCSEPVRGDCITALGTQWHPEHFECNFCRKSLVNSTFFEYGGKPFCEAHYHMQSGSVCGGCGKVIVGRSITAFGKKWHPEEFVCAFCAFPLSGGSYTEHNQKPYCKECHGTLFG</sequence>
<evidence type="ECO:0000256" key="3">
    <source>
        <dbReference type="ARBA" id="ARBA00023038"/>
    </source>
</evidence>
<feature type="domain" description="LIM zinc-binding" evidence="6">
    <location>
        <begin position="338"/>
        <end position="397"/>
    </location>
</feature>
<dbReference type="PANTHER" id="PTHR24214:SF62">
    <property type="entry name" value="LEUPAXIN"/>
    <property type="match status" value="1"/>
</dbReference>
<feature type="domain" description="LIM zinc-binding" evidence="6">
    <location>
        <begin position="456"/>
        <end position="514"/>
    </location>
</feature>
<dbReference type="STRING" id="1890364.A0A2P6N7V7"/>
<dbReference type="Gene3D" id="2.10.110.10">
    <property type="entry name" value="Cysteine Rich Protein"/>
    <property type="match status" value="4"/>
</dbReference>
<dbReference type="EMBL" id="MDYQ01000163">
    <property type="protein sequence ID" value="PRP80034.1"/>
    <property type="molecule type" value="Genomic_DNA"/>
</dbReference>
<feature type="compositionally biased region" description="Low complexity" evidence="5">
    <location>
        <begin position="1"/>
        <end position="10"/>
    </location>
</feature>
<feature type="domain" description="LIM zinc-binding" evidence="6">
    <location>
        <begin position="398"/>
        <end position="455"/>
    </location>
</feature>
<evidence type="ECO:0000256" key="5">
    <source>
        <dbReference type="SAM" id="MobiDB-lite"/>
    </source>
</evidence>
<evidence type="ECO:0000256" key="2">
    <source>
        <dbReference type="ARBA" id="ARBA00022833"/>
    </source>
</evidence>
<keyword evidence="8" id="KW-1185">Reference proteome</keyword>
<feature type="region of interest" description="Disordered" evidence="5">
    <location>
        <begin position="1"/>
        <end position="79"/>
    </location>
</feature>
<dbReference type="GO" id="GO:0001725">
    <property type="term" value="C:stress fiber"/>
    <property type="evidence" value="ECO:0007669"/>
    <property type="project" value="TreeGrafter"/>
</dbReference>
<dbReference type="SMART" id="SM00132">
    <property type="entry name" value="LIM"/>
    <property type="match status" value="4"/>
</dbReference>
<feature type="compositionally biased region" description="Polar residues" evidence="5">
    <location>
        <begin position="145"/>
        <end position="160"/>
    </location>
</feature>
<keyword evidence="3 4" id="KW-0440">LIM domain</keyword>
<feature type="compositionally biased region" description="Polar residues" evidence="5">
    <location>
        <begin position="186"/>
        <end position="200"/>
    </location>
</feature>
<dbReference type="SUPFAM" id="SSF57716">
    <property type="entry name" value="Glucocorticoid receptor-like (DNA-binding domain)"/>
    <property type="match status" value="5"/>
</dbReference>
<evidence type="ECO:0000256" key="1">
    <source>
        <dbReference type="ARBA" id="ARBA00022723"/>
    </source>
</evidence>
<keyword evidence="2 4" id="KW-0862">Zinc</keyword>
<dbReference type="AlphaFoldDB" id="A0A2P6N7V7"/>
<name>A0A2P6N7V7_9EUKA</name>
<proteinExistence type="predicted"/>
<reference evidence="7 8" key="1">
    <citation type="journal article" date="2018" name="Genome Biol. Evol.">
        <title>Multiple Roots of Fruiting Body Formation in Amoebozoa.</title>
        <authorList>
            <person name="Hillmann F."/>
            <person name="Forbes G."/>
            <person name="Novohradska S."/>
            <person name="Ferling I."/>
            <person name="Riege K."/>
            <person name="Groth M."/>
            <person name="Westermann M."/>
            <person name="Marz M."/>
            <person name="Spaller T."/>
            <person name="Winckler T."/>
            <person name="Schaap P."/>
            <person name="Glockner G."/>
        </authorList>
    </citation>
    <scope>NUCLEOTIDE SEQUENCE [LARGE SCALE GENOMIC DNA]</scope>
    <source>
        <strain evidence="7 8">Jena</strain>
    </source>
</reference>
<feature type="region of interest" description="Disordered" evidence="5">
    <location>
        <begin position="121"/>
        <end position="160"/>
    </location>
</feature>
<dbReference type="GO" id="GO:0051371">
    <property type="term" value="F:muscle alpha-actinin binding"/>
    <property type="evidence" value="ECO:0007669"/>
    <property type="project" value="TreeGrafter"/>
</dbReference>
<evidence type="ECO:0000313" key="8">
    <source>
        <dbReference type="Proteomes" id="UP000241769"/>
    </source>
</evidence>
<organism evidence="7 8">
    <name type="scientific">Planoprotostelium fungivorum</name>
    <dbReference type="NCBI Taxonomy" id="1890364"/>
    <lineage>
        <taxon>Eukaryota</taxon>
        <taxon>Amoebozoa</taxon>
        <taxon>Evosea</taxon>
        <taxon>Variosea</taxon>
        <taxon>Cavosteliida</taxon>
        <taxon>Cavosteliaceae</taxon>
        <taxon>Planoprotostelium</taxon>
    </lineage>
</organism>
<comment type="caution">
    <text evidence="7">The sequence shown here is derived from an EMBL/GenBank/DDBJ whole genome shotgun (WGS) entry which is preliminary data.</text>
</comment>
<evidence type="ECO:0000259" key="6">
    <source>
        <dbReference type="PROSITE" id="PS50023"/>
    </source>
</evidence>
<feature type="domain" description="LIM zinc-binding" evidence="6">
    <location>
        <begin position="279"/>
        <end position="337"/>
    </location>
</feature>
<dbReference type="GO" id="GO:0030036">
    <property type="term" value="P:actin cytoskeleton organization"/>
    <property type="evidence" value="ECO:0007669"/>
    <property type="project" value="TreeGrafter"/>
</dbReference>
<dbReference type="Pfam" id="PF00412">
    <property type="entry name" value="LIM"/>
    <property type="match status" value="4"/>
</dbReference>
<dbReference type="GO" id="GO:0005912">
    <property type="term" value="C:adherens junction"/>
    <property type="evidence" value="ECO:0007669"/>
    <property type="project" value="TreeGrafter"/>
</dbReference>